<evidence type="ECO:0000313" key="3">
    <source>
        <dbReference type="Proteomes" id="UP001328107"/>
    </source>
</evidence>
<feature type="signal peptide" evidence="1">
    <location>
        <begin position="1"/>
        <end position="22"/>
    </location>
</feature>
<evidence type="ECO:0000313" key="2">
    <source>
        <dbReference type="EMBL" id="GMR50979.1"/>
    </source>
</evidence>
<proteinExistence type="predicted"/>
<keyword evidence="3" id="KW-1185">Reference proteome</keyword>
<comment type="caution">
    <text evidence="2">The sequence shown here is derived from an EMBL/GenBank/DDBJ whole genome shotgun (WGS) entry which is preliminary data.</text>
</comment>
<evidence type="ECO:0000256" key="1">
    <source>
        <dbReference type="SAM" id="SignalP"/>
    </source>
</evidence>
<sequence length="360" mass="39154">IALVIMLRAILCVLFVFGVSEARVDFEFSKIFDEYDFWGRSSISVDALCKDSCHIYASITEESRKQTSNILIQTGKGFTSLADLADRRNSTNGQKLSLEISNTATLTIVNGNANLAAGPLVLYIVNKQAPNFAGAEVYEAEGLRRPSSTAHAITVMSARPFTLTQAKLTGMAAQQEVLARVTGFDVLNAGSDTCLNAFYLNYEPFPGFTLSVNAPIVSLLYTSSQFMGPAGELTATIGISNFLQMQRSGFFNSPGYHGCAGKSVYRSSLYNYNAPSRVDVANATPQNIVVDVYTNSDEKHAVKVADVTSGKTSNVYSVNGPSSSVSATLKYFTQDVIVNWEQDGIVDYHYMVRYNSTIPQ</sequence>
<feature type="non-terminal residue" evidence="2">
    <location>
        <position position="1"/>
    </location>
</feature>
<name>A0AAN5CVI3_9BILA</name>
<dbReference type="Proteomes" id="UP001328107">
    <property type="component" value="Unassembled WGS sequence"/>
</dbReference>
<reference evidence="3" key="1">
    <citation type="submission" date="2022-10" db="EMBL/GenBank/DDBJ databases">
        <title>Genome assembly of Pristionchus species.</title>
        <authorList>
            <person name="Yoshida K."/>
            <person name="Sommer R.J."/>
        </authorList>
    </citation>
    <scope>NUCLEOTIDE SEQUENCE [LARGE SCALE GENOMIC DNA]</scope>
    <source>
        <strain evidence="3">RS5460</strain>
    </source>
</reference>
<gene>
    <name evidence="2" type="ORF">PMAYCL1PPCAC_21174</name>
</gene>
<dbReference type="AlphaFoldDB" id="A0AAN5CVI3"/>
<keyword evidence="1" id="KW-0732">Signal</keyword>
<protein>
    <submittedName>
        <fullName evidence="2">Uncharacterized protein</fullName>
    </submittedName>
</protein>
<accession>A0AAN5CVI3</accession>
<feature type="chain" id="PRO_5042882562" evidence="1">
    <location>
        <begin position="23"/>
        <end position="360"/>
    </location>
</feature>
<dbReference type="EMBL" id="BTRK01000005">
    <property type="protein sequence ID" value="GMR50979.1"/>
    <property type="molecule type" value="Genomic_DNA"/>
</dbReference>
<organism evidence="2 3">
    <name type="scientific">Pristionchus mayeri</name>
    <dbReference type="NCBI Taxonomy" id="1317129"/>
    <lineage>
        <taxon>Eukaryota</taxon>
        <taxon>Metazoa</taxon>
        <taxon>Ecdysozoa</taxon>
        <taxon>Nematoda</taxon>
        <taxon>Chromadorea</taxon>
        <taxon>Rhabditida</taxon>
        <taxon>Rhabditina</taxon>
        <taxon>Diplogasteromorpha</taxon>
        <taxon>Diplogasteroidea</taxon>
        <taxon>Neodiplogasteridae</taxon>
        <taxon>Pristionchus</taxon>
    </lineage>
</organism>